<dbReference type="EMBL" id="JAJEPR010000002">
    <property type="protein sequence ID" value="MCC2188539.1"/>
    <property type="molecule type" value="Genomic_DNA"/>
</dbReference>
<comment type="caution">
    <text evidence="1">The sequence shown here is derived from an EMBL/GenBank/DDBJ whole genome shotgun (WGS) entry which is preliminary data.</text>
</comment>
<dbReference type="InterPro" id="IPR041492">
    <property type="entry name" value="HAD_2"/>
</dbReference>
<reference evidence="1 2" key="1">
    <citation type="submission" date="2021-10" db="EMBL/GenBank/DDBJ databases">
        <title>Anaerobic single-cell dispensing facilitates the cultivation of human gut bacteria.</title>
        <authorList>
            <person name="Afrizal A."/>
        </authorList>
    </citation>
    <scope>NUCLEOTIDE SEQUENCE [LARGE SCALE GENOMIC DNA]</scope>
    <source>
        <strain evidence="1 2">CLA-AA-H277</strain>
    </source>
</reference>
<protein>
    <submittedName>
        <fullName evidence="1">HAD hydrolase-like protein</fullName>
    </submittedName>
</protein>
<gene>
    <name evidence="1" type="ORF">LKD71_01655</name>
</gene>
<dbReference type="InterPro" id="IPR036412">
    <property type="entry name" value="HAD-like_sf"/>
</dbReference>
<dbReference type="SUPFAM" id="SSF56784">
    <property type="entry name" value="HAD-like"/>
    <property type="match status" value="1"/>
</dbReference>
<dbReference type="Pfam" id="PF13419">
    <property type="entry name" value="HAD_2"/>
    <property type="match status" value="1"/>
</dbReference>
<dbReference type="AlphaFoldDB" id="A0AAE3DQG2"/>
<dbReference type="GO" id="GO:0016787">
    <property type="term" value="F:hydrolase activity"/>
    <property type="evidence" value="ECO:0007669"/>
    <property type="project" value="UniProtKB-KW"/>
</dbReference>
<evidence type="ECO:0000313" key="1">
    <source>
        <dbReference type="EMBL" id="MCC2188539.1"/>
    </source>
</evidence>
<proteinExistence type="predicted"/>
<dbReference type="Gene3D" id="3.40.50.1000">
    <property type="entry name" value="HAD superfamily/HAD-like"/>
    <property type="match status" value="1"/>
</dbReference>
<dbReference type="RefSeq" id="WP_227614103.1">
    <property type="nucleotide sequence ID" value="NZ_JAJEPR010000002.1"/>
</dbReference>
<sequence>MEKRKEFLVCIDSDGCVMDTMDLKHDKCLAPCMLMVWDLGKYKIELTARWREINLYSLDRGTNRFRGLAKMLKEVNENYKRVEGLAGYVHWVSTAEELSDESLKEAYEETGNECMRKALAWSELVNGSMSFMHGGEVQAFEGVHEVLGEIAKMADIAVVSAGGSAEVQKDWEENGLDSYVEEFLTQEGGEKDVLVEKLLECGYDKDHVLMIGDAPSDLEAAGRNGILFYPILVRYEEESWRKFLQGAWEKFIALNYRGTFQRQVNQEFLNNF</sequence>
<keyword evidence="2" id="KW-1185">Reference proteome</keyword>
<dbReference type="CDD" id="cd01427">
    <property type="entry name" value="HAD_like"/>
    <property type="match status" value="1"/>
</dbReference>
<keyword evidence="1" id="KW-0378">Hydrolase</keyword>
<organism evidence="1 2">
    <name type="scientific">Fusicatenibacter faecihominis</name>
    <dbReference type="NCBI Taxonomy" id="2881276"/>
    <lineage>
        <taxon>Bacteria</taxon>
        <taxon>Bacillati</taxon>
        <taxon>Bacillota</taxon>
        <taxon>Clostridia</taxon>
        <taxon>Lachnospirales</taxon>
        <taxon>Lachnospiraceae</taxon>
        <taxon>Fusicatenibacter</taxon>
    </lineage>
</organism>
<dbReference type="InterPro" id="IPR023214">
    <property type="entry name" value="HAD_sf"/>
</dbReference>
<dbReference type="Proteomes" id="UP001197875">
    <property type="component" value="Unassembled WGS sequence"/>
</dbReference>
<evidence type="ECO:0000313" key="2">
    <source>
        <dbReference type="Proteomes" id="UP001197875"/>
    </source>
</evidence>
<name>A0AAE3DQG2_9FIRM</name>
<accession>A0AAE3DQG2</accession>